<dbReference type="EMBL" id="BOMM01000081">
    <property type="protein sequence ID" value="GIE16273.1"/>
    <property type="molecule type" value="Genomic_DNA"/>
</dbReference>
<keyword evidence="2" id="KW-0812">Transmembrane</keyword>
<gene>
    <name evidence="3" type="ORF">Afe05nite_81130</name>
</gene>
<feature type="transmembrane region" description="Helical" evidence="2">
    <location>
        <begin position="96"/>
        <end position="118"/>
    </location>
</feature>
<keyword evidence="2" id="KW-1133">Transmembrane helix</keyword>
<evidence type="ECO:0000256" key="1">
    <source>
        <dbReference type="SAM" id="MobiDB-lite"/>
    </source>
</evidence>
<evidence type="ECO:0000256" key="2">
    <source>
        <dbReference type="SAM" id="Phobius"/>
    </source>
</evidence>
<evidence type="ECO:0000313" key="3">
    <source>
        <dbReference type="EMBL" id="GIE16273.1"/>
    </source>
</evidence>
<accession>A0A919JAW0</accession>
<feature type="region of interest" description="Disordered" evidence="1">
    <location>
        <begin position="1"/>
        <end position="20"/>
    </location>
</feature>
<sequence>MTATQRDMRSDQTRGVAEVDSPAVRARARARVPVADGDIKFGDRLRQAVTSWWLLTSEPMTLLALWNASKVDRKRVPAGNGVLRALWHVSNWSDRIVMFAVIAVAPTFATGALRWIAVRPTRRYGLYLTLAALTGAYLYGRKH</sequence>
<name>A0A919JAW0_9ACTN</name>
<reference evidence="3" key="1">
    <citation type="submission" date="2021-01" db="EMBL/GenBank/DDBJ databases">
        <title>Whole genome shotgun sequence of Actinoplanes ferrugineus NBRC 15555.</title>
        <authorList>
            <person name="Komaki H."/>
            <person name="Tamura T."/>
        </authorList>
    </citation>
    <scope>NUCLEOTIDE SEQUENCE</scope>
    <source>
        <strain evidence="3">NBRC 15555</strain>
    </source>
</reference>
<evidence type="ECO:0000313" key="4">
    <source>
        <dbReference type="Proteomes" id="UP000598174"/>
    </source>
</evidence>
<feature type="transmembrane region" description="Helical" evidence="2">
    <location>
        <begin position="124"/>
        <end position="140"/>
    </location>
</feature>
<dbReference type="AlphaFoldDB" id="A0A919JAW0"/>
<feature type="compositionally biased region" description="Basic and acidic residues" evidence="1">
    <location>
        <begin position="1"/>
        <end position="12"/>
    </location>
</feature>
<protein>
    <submittedName>
        <fullName evidence="3">Uncharacterized protein</fullName>
    </submittedName>
</protein>
<dbReference type="Proteomes" id="UP000598174">
    <property type="component" value="Unassembled WGS sequence"/>
</dbReference>
<proteinExistence type="predicted"/>
<keyword evidence="4" id="KW-1185">Reference proteome</keyword>
<keyword evidence="2" id="KW-0472">Membrane</keyword>
<comment type="caution">
    <text evidence="3">The sequence shown here is derived from an EMBL/GenBank/DDBJ whole genome shotgun (WGS) entry which is preliminary data.</text>
</comment>
<organism evidence="3 4">
    <name type="scientific">Paractinoplanes ferrugineus</name>
    <dbReference type="NCBI Taxonomy" id="113564"/>
    <lineage>
        <taxon>Bacteria</taxon>
        <taxon>Bacillati</taxon>
        <taxon>Actinomycetota</taxon>
        <taxon>Actinomycetes</taxon>
        <taxon>Micromonosporales</taxon>
        <taxon>Micromonosporaceae</taxon>
        <taxon>Paractinoplanes</taxon>
    </lineage>
</organism>